<dbReference type="OrthoDB" id="9789675at2"/>
<comment type="caution">
    <text evidence="12">The sequence shown here is derived from an EMBL/GenBank/DDBJ whole genome shotgun (WGS) entry which is preliminary data.</text>
</comment>
<evidence type="ECO:0000256" key="6">
    <source>
        <dbReference type="ARBA" id="ARBA00023186"/>
    </source>
</evidence>
<dbReference type="SUPFAM" id="SSF48452">
    <property type="entry name" value="TPR-like"/>
    <property type="match status" value="1"/>
</dbReference>
<keyword evidence="3 10" id="KW-0812">Transmembrane</keyword>
<evidence type="ECO:0000313" key="12">
    <source>
        <dbReference type="EMBL" id="PWK54235.1"/>
    </source>
</evidence>
<evidence type="ECO:0000256" key="2">
    <source>
        <dbReference type="ARBA" id="ARBA00022475"/>
    </source>
</evidence>
<keyword evidence="4 10" id="KW-1133">Transmembrane helix</keyword>
<dbReference type="Gene3D" id="1.25.40.10">
    <property type="entry name" value="Tetratricopeptide repeat domain"/>
    <property type="match status" value="1"/>
</dbReference>
<evidence type="ECO:0000256" key="3">
    <source>
        <dbReference type="ARBA" id="ARBA00022692"/>
    </source>
</evidence>
<dbReference type="Pfam" id="PF09976">
    <property type="entry name" value="TPR_21"/>
    <property type="match status" value="1"/>
</dbReference>
<keyword evidence="6" id="KW-0143">Chaperone</keyword>
<keyword evidence="13" id="KW-1185">Reference proteome</keyword>
<proteinExistence type="inferred from homology"/>
<sequence length="237" mass="26291">MEVYSTEEEQIKALKDWWSENGTSIIVGVVIGVGGFFGYNWWKSENIAKQQQGSNEYQTFTQIDAANEQESFISAANQIKADYADSGYAILAALHLAKKQVDNNDYAAAEKELNWVVTQTEGHDLQPLMKIRLARVLNAQQKYQQAETLLTSITAESYAGLKQQVLGDTYLLMGDKVKARSAYATAKESTESYIAKNELEMLVNDLASYESEAVKADDAAAPTEESTTQQSTDKQES</sequence>
<feature type="compositionally biased region" description="Polar residues" evidence="9">
    <location>
        <begin position="224"/>
        <end position="237"/>
    </location>
</feature>
<dbReference type="GO" id="GO:0044877">
    <property type="term" value="F:protein-containing complex binding"/>
    <property type="evidence" value="ECO:0007669"/>
    <property type="project" value="InterPro"/>
</dbReference>
<evidence type="ECO:0000256" key="5">
    <source>
        <dbReference type="ARBA" id="ARBA00023136"/>
    </source>
</evidence>
<dbReference type="PANTHER" id="PTHR38035:SF1">
    <property type="entry name" value="ANCILLARY SECYEG TRANSLOCON SUBUNIT"/>
    <property type="match status" value="1"/>
</dbReference>
<keyword evidence="2" id="KW-1003">Cell membrane</keyword>
<evidence type="ECO:0000256" key="4">
    <source>
        <dbReference type="ARBA" id="ARBA00022989"/>
    </source>
</evidence>
<name>A0A316G1H7_9GAMM</name>
<evidence type="ECO:0000256" key="7">
    <source>
        <dbReference type="ARBA" id="ARBA00024197"/>
    </source>
</evidence>
<dbReference type="PIRSF" id="PIRSF006170">
    <property type="entry name" value="YfgM"/>
    <property type="match status" value="1"/>
</dbReference>
<comment type="similarity">
    <text evidence="7">Belongs to the YfgM family.</text>
</comment>
<dbReference type="InterPro" id="IPR018704">
    <property type="entry name" value="SecYEG/CpoB_TPR"/>
</dbReference>
<keyword evidence="5 10" id="KW-0472">Membrane</keyword>
<dbReference type="EMBL" id="QGGU01000001">
    <property type="protein sequence ID" value="PWK54235.1"/>
    <property type="molecule type" value="Genomic_DNA"/>
</dbReference>
<evidence type="ECO:0000256" key="10">
    <source>
        <dbReference type="SAM" id="Phobius"/>
    </source>
</evidence>
<comment type="subcellular location">
    <subcellularLocation>
        <location evidence="1">Cell membrane</location>
        <topology evidence="1">Single-pass type II membrane protein</topology>
    </subcellularLocation>
</comment>
<dbReference type="InterPro" id="IPR026039">
    <property type="entry name" value="YfgM"/>
</dbReference>
<gene>
    <name evidence="12" type="ORF">C8D97_10183</name>
</gene>
<evidence type="ECO:0000256" key="9">
    <source>
        <dbReference type="SAM" id="MobiDB-lite"/>
    </source>
</evidence>
<dbReference type="AlphaFoldDB" id="A0A316G1H7"/>
<evidence type="ECO:0000313" key="13">
    <source>
        <dbReference type="Proteomes" id="UP000245790"/>
    </source>
</evidence>
<feature type="domain" description="Ancillary SecYEG translocon subunit/Cell division coordinator CpoB TPR" evidence="11">
    <location>
        <begin position="15"/>
        <end position="207"/>
    </location>
</feature>
<accession>A0A316G1H7</accession>
<feature type="region of interest" description="Disordered" evidence="9">
    <location>
        <begin position="213"/>
        <end position="237"/>
    </location>
</feature>
<dbReference type="PANTHER" id="PTHR38035">
    <property type="entry name" value="UPF0070 PROTEIN YFGM"/>
    <property type="match status" value="1"/>
</dbReference>
<dbReference type="Proteomes" id="UP000245790">
    <property type="component" value="Unassembled WGS sequence"/>
</dbReference>
<evidence type="ECO:0000259" key="11">
    <source>
        <dbReference type="Pfam" id="PF09976"/>
    </source>
</evidence>
<dbReference type="GO" id="GO:0005886">
    <property type="term" value="C:plasma membrane"/>
    <property type="evidence" value="ECO:0007669"/>
    <property type="project" value="UniProtKB-SubCell"/>
</dbReference>
<dbReference type="RefSeq" id="WP_109761361.1">
    <property type="nucleotide sequence ID" value="NZ_QGGU01000001.1"/>
</dbReference>
<reference evidence="12 13" key="1">
    <citation type="submission" date="2018-05" db="EMBL/GenBank/DDBJ databases">
        <title>Genomic Encyclopedia of Type Strains, Phase IV (KMG-IV): sequencing the most valuable type-strain genomes for metagenomic binning, comparative biology and taxonomic classification.</title>
        <authorList>
            <person name="Goeker M."/>
        </authorList>
    </citation>
    <scope>NUCLEOTIDE SEQUENCE [LARGE SCALE GENOMIC DNA]</scope>
    <source>
        <strain evidence="12 13">DSM 25350</strain>
    </source>
</reference>
<protein>
    <recommendedName>
        <fullName evidence="8">Ancillary SecYEG translocon subunit</fullName>
    </recommendedName>
</protein>
<feature type="transmembrane region" description="Helical" evidence="10">
    <location>
        <begin position="22"/>
        <end position="42"/>
    </location>
</feature>
<organism evidence="12 13">
    <name type="scientific">Pleionea mediterranea</name>
    <dbReference type="NCBI Taxonomy" id="523701"/>
    <lineage>
        <taxon>Bacteria</taxon>
        <taxon>Pseudomonadati</taxon>
        <taxon>Pseudomonadota</taxon>
        <taxon>Gammaproteobacteria</taxon>
        <taxon>Oceanospirillales</taxon>
        <taxon>Pleioneaceae</taxon>
        <taxon>Pleionea</taxon>
    </lineage>
</organism>
<evidence type="ECO:0000256" key="8">
    <source>
        <dbReference type="ARBA" id="ARBA00024235"/>
    </source>
</evidence>
<evidence type="ECO:0000256" key="1">
    <source>
        <dbReference type="ARBA" id="ARBA00004401"/>
    </source>
</evidence>
<dbReference type="InterPro" id="IPR011990">
    <property type="entry name" value="TPR-like_helical_dom_sf"/>
</dbReference>